<feature type="domain" description="GH18" evidence="5">
    <location>
        <begin position="166"/>
        <end position="493"/>
    </location>
</feature>
<keyword evidence="4" id="KW-0732">Signal</keyword>
<dbReference type="SUPFAM" id="SSF51445">
    <property type="entry name" value="(Trans)glycosidases"/>
    <property type="match status" value="1"/>
</dbReference>
<dbReference type="InterPro" id="IPR029070">
    <property type="entry name" value="Chitinase_insertion_sf"/>
</dbReference>
<feature type="transmembrane region" description="Helical" evidence="3">
    <location>
        <begin position="564"/>
        <end position="585"/>
    </location>
</feature>
<dbReference type="InterPro" id="IPR011583">
    <property type="entry name" value="Chitinase_II/V-like_cat"/>
</dbReference>
<keyword evidence="2" id="KW-0326">Glycosidase</keyword>
<dbReference type="EMBL" id="CP076128">
    <property type="protein sequence ID" value="QWG08444.1"/>
    <property type="molecule type" value="Genomic_DNA"/>
</dbReference>
<feature type="signal peptide" evidence="4">
    <location>
        <begin position="1"/>
        <end position="25"/>
    </location>
</feature>
<feature type="transmembrane region" description="Helical" evidence="3">
    <location>
        <begin position="591"/>
        <end position="613"/>
    </location>
</feature>
<dbReference type="PANTHER" id="PTHR46290">
    <property type="entry name" value="DI-N-ACETYLCHITOBIASE"/>
    <property type="match status" value="1"/>
</dbReference>
<reference evidence="6 7" key="1">
    <citation type="submission" date="2021-05" db="EMBL/GenBank/DDBJ databases">
        <title>Comparative genomic studies on the polysaccharide-degrading batcterial strains of the Flammeovirga genus.</title>
        <authorList>
            <person name="Zewei F."/>
            <person name="Zheng Z."/>
            <person name="Yu L."/>
            <person name="Ruyue G."/>
            <person name="Yanhong M."/>
            <person name="Yuanyuan C."/>
            <person name="Jingyan G."/>
            <person name="Wenjun H."/>
        </authorList>
    </citation>
    <scope>NUCLEOTIDE SEQUENCE [LARGE SCALE GENOMIC DNA]</scope>
    <source>
        <strain evidence="6 7">YS10</strain>
    </source>
</reference>
<feature type="transmembrane region" description="Helical" evidence="3">
    <location>
        <begin position="530"/>
        <end position="552"/>
    </location>
</feature>
<dbReference type="Gene3D" id="3.10.50.10">
    <property type="match status" value="1"/>
</dbReference>
<keyword evidence="1" id="KW-0378">Hydrolase</keyword>
<dbReference type="Gene3D" id="3.20.20.80">
    <property type="entry name" value="Glycosidases"/>
    <property type="match status" value="1"/>
</dbReference>
<evidence type="ECO:0000313" key="7">
    <source>
        <dbReference type="Proteomes" id="UP000682802"/>
    </source>
</evidence>
<dbReference type="PANTHER" id="PTHR46290:SF1">
    <property type="entry name" value="DI-N-ACETYLCHITOBIASE"/>
    <property type="match status" value="1"/>
</dbReference>
<keyword evidence="3" id="KW-0812">Transmembrane</keyword>
<name>A0ABX8GYI4_9BACT</name>
<gene>
    <name evidence="6" type="ORF">KM029_05775</name>
</gene>
<proteinExistence type="predicted"/>
<feature type="chain" id="PRO_5046091600" description="GH18 domain-containing protein" evidence="4">
    <location>
        <begin position="26"/>
        <end position="619"/>
    </location>
</feature>
<evidence type="ECO:0000256" key="3">
    <source>
        <dbReference type="SAM" id="Phobius"/>
    </source>
</evidence>
<dbReference type="InterPro" id="IPR017853">
    <property type="entry name" value="GH"/>
</dbReference>
<sequence>MNKINYRCYTLFMLLFLLSTHVVVAQDEKEPKEEQKNSSLRGLLKNYVNTRNQEEETAKINEIQKTADTTSATEVDGLEVTMNQSVNVVANDSVLSTDIELVELDTDPPILVQEQKPFIDTLKMKDRLRVMKTNKMKGDFTEGEWQKKMNLISTKSLEGDYNLDNNVEVFGWHPYWVGKGYQSYNFSLLSSIAYFSYEMNPVTGLYHTIHDWETTALIDSAHQYNCKVLLTVTNFGYNNNRTFLKNRNNQQEAFINKMITLLTLRNADGVNIDFENIPKEHKEDFTNFVIDLSNSLKKNNPKFRVTLTIPPKDFTGVFDMQNLTNYVDQFIIMGYEFYGQNSTVAGPMAPIESGDYWWEFNIERSILEYQVDGLPTNKLVLAAPLYGAEWVTEDLTYPSKVKSFVGYLTHKQIDNKTGQTPIQRDPTSGSAYYVFRDNGGAYHQIWFEDSLSLQGKMDLIKKHNLKGIGFWALGFANGKSDVWLKVKDNFTMQDAAADGEGITLSKFRKYAFYALRIISNPKALLSNPRMLFYLFSSIAGVNMLLLTTFLAFRYQLTKRVKIASSTFIILGFIIAMGLFLMNYEMASGKEIALLIGGVLIGGLTLFTLGYRFFVTKELP</sequence>
<evidence type="ECO:0000259" key="5">
    <source>
        <dbReference type="PROSITE" id="PS51910"/>
    </source>
</evidence>
<evidence type="ECO:0000256" key="2">
    <source>
        <dbReference type="ARBA" id="ARBA00023295"/>
    </source>
</evidence>
<keyword evidence="3" id="KW-0472">Membrane</keyword>
<dbReference type="Proteomes" id="UP000682802">
    <property type="component" value="Chromosome 1"/>
</dbReference>
<organism evidence="6 7">
    <name type="scientific">Flammeovirga kamogawensis</name>
    <dbReference type="NCBI Taxonomy" id="373891"/>
    <lineage>
        <taxon>Bacteria</taxon>
        <taxon>Pseudomonadati</taxon>
        <taxon>Bacteroidota</taxon>
        <taxon>Cytophagia</taxon>
        <taxon>Cytophagales</taxon>
        <taxon>Flammeovirgaceae</taxon>
        <taxon>Flammeovirga</taxon>
    </lineage>
</organism>
<dbReference type="PROSITE" id="PS51910">
    <property type="entry name" value="GH18_2"/>
    <property type="match status" value="1"/>
</dbReference>
<dbReference type="InterPro" id="IPR001223">
    <property type="entry name" value="Glyco_hydro18_cat"/>
</dbReference>
<dbReference type="Pfam" id="PF00704">
    <property type="entry name" value="Glyco_hydro_18"/>
    <property type="match status" value="1"/>
</dbReference>
<dbReference type="RefSeq" id="WP_144072363.1">
    <property type="nucleotide sequence ID" value="NZ_CP076128.1"/>
</dbReference>
<evidence type="ECO:0000313" key="6">
    <source>
        <dbReference type="EMBL" id="QWG08444.1"/>
    </source>
</evidence>
<evidence type="ECO:0000256" key="4">
    <source>
        <dbReference type="SAM" id="SignalP"/>
    </source>
</evidence>
<dbReference type="InterPro" id="IPR051887">
    <property type="entry name" value="GH18_Domain-Containing"/>
</dbReference>
<protein>
    <recommendedName>
        <fullName evidence="5">GH18 domain-containing protein</fullName>
    </recommendedName>
</protein>
<dbReference type="SMART" id="SM00636">
    <property type="entry name" value="Glyco_18"/>
    <property type="match status" value="1"/>
</dbReference>
<keyword evidence="3" id="KW-1133">Transmembrane helix</keyword>
<accession>A0ABX8GYI4</accession>
<evidence type="ECO:0000256" key="1">
    <source>
        <dbReference type="ARBA" id="ARBA00022801"/>
    </source>
</evidence>
<keyword evidence="7" id="KW-1185">Reference proteome</keyword>